<evidence type="ECO:0000256" key="4">
    <source>
        <dbReference type="ARBA" id="ARBA00022679"/>
    </source>
</evidence>
<dbReference type="InterPro" id="IPR008271">
    <property type="entry name" value="Ser/Thr_kinase_AS"/>
</dbReference>
<accession>A0A3N0XXR0</accession>
<dbReference type="InterPro" id="IPR000719">
    <property type="entry name" value="Prot_kinase_dom"/>
</dbReference>
<dbReference type="PANTHER" id="PTHR11042">
    <property type="entry name" value="EUKARYOTIC TRANSLATION INITIATION FACTOR 2-ALPHA KINASE EIF2-ALPHA KINASE -RELATED"/>
    <property type="match status" value="1"/>
</dbReference>
<evidence type="ECO:0000259" key="9">
    <source>
        <dbReference type="PROSITE" id="PS50011"/>
    </source>
</evidence>
<keyword evidence="7" id="KW-0067">ATP-binding</keyword>
<keyword evidence="4" id="KW-0808">Transferase</keyword>
<reference evidence="10 11" key="1">
    <citation type="submission" date="2018-10" db="EMBL/GenBank/DDBJ databases">
        <title>Genome assembly for a Yunnan-Guizhou Plateau 3E fish, Anabarilius grahami (Regan), and its evolutionary and genetic applications.</title>
        <authorList>
            <person name="Jiang W."/>
        </authorList>
    </citation>
    <scope>NUCLEOTIDE SEQUENCE [LARGE SCALE GENOMIC DNA]</scope>
    <source>
        <strain evidence="10">AG-KIZ</strain>
        <tissue evidence="10">Muscle</tissue>
    </source>
</reference>
<keyword evidence="6 10" id="KW-0418">Kinase</keyword>
<dbReference type="SMART" id="SM00220">
    <property type="entry name" value="S_TKc"/>
    <property type="match status" value="1"/>
</dbReference>
<comment type="caution">
    <text evidence="10">The sequence shown here is derived from an EMBL/GenBank/DDBJ whole genome shotgun (WGS) entry which is preliminary data.</text>
</comment>
<evidence type="ECO:0000256" key="8">
    <source>
        <dbReference type="ARBA" id="ARBA00037982"/>
    </source>
</evidence>
<protein>
    <recommendedName>
        <fullName evidence="1">non-specific serine/threonine protein kinase</fullName>
        <ecNumber evidence="1">2.7.11.1</ecNumber>
    </recommendedName>
</protein>
<proteinExistence type="inferred from homology"/>
<evidence type="ECO:0000256" key="3">
    <source>
        <dbReference type="ARBA" id="ARBA00022553"/>
    </source>
</evidence>
<dbReference type="InterPro" id="IPR011009">
    <property type="entry name" value="Kinase-like_dom_sf"/>
</dbReference>
<dbReference type="Pfam" id="PF00069">
    <property type="entry name" value="Pkinase"/>
    <property type="match status" value="1"/>
</dbReference>
<dbReference type="PANTHER" id="PTHR11042:SF194">
    <property type="entry name" value="DOUBLE-STRANDED RNA ACTIVATED PROTEIN KINASE"/>
    <property type="match status" value="1"/>
</dbReference>
<dbReference type="EMBL" id="RJVU01057857">
    <property type="protein sequence ID" value="ROK15907.1"/>
    <property type="molecule type" value="Genomic_DNA"/>
</dbReference>
<dbReference type="GO" id="GO:0005634">
    <property type="term" value="C:nucleus"/>
    <property type="evidence" value="ECO:0007669"/>
    <property type="project" value="TreeGrafter"/>
</dbReference>
<dbReference type="GO" id="GO:0003743">
    <property type="term" value="F:translation initiation factor activity"/>
    <property type="evidence" value="ECO:0007669"/>
    <property type="project" value="UniProtKB-KW"/>
</dbReference>
<evidence type="ECO:0000256" key="6">
    <source>
        <dbReference type="ARBA" id="ARBA00022777"/>
    </source>
</evidence>
<dbReference type="FunFam" id="1.10.510.10:FF:000251">
    <property type="entry name" value="eukaryotic translation initiation factor 2-alpha kinase 3"/>
    <property type="match status" value="1"/>
</dbReference>
<keyword evidence="10" id="KW-0396">Initiation factor</keyword>
<dbReference type="GO" id="GO:0005524">
    <property type="term" value="F:ATP binding"/>
    <property type="evidence" value="ECO:0007669"/>
    <property type="project" value="UniProtKB-KW"/>
</dbReference>
<feature type="domain" description="Protein kinase" evidence="9">
    <location>
        <begin position="75"/>
        <end position="357"/>
    </location>
</feature>
<keyword evidence="3" id="KW-0597">Phosphoprotein</keyword>
<dbReference type="EC" id="2.7.11.1" evidence="1"/>
<keyword evidence="5" id="KW-0547">Nucleotide-binding</keyword>
<keyword evidence="11" id="KW-1185">Reference proteome</keyword>
<dbReference type="OrthoDB" id="341578at2759"/>
<keyword evidence="2" id="KW-0723">Serine/threonine-protein kinase</keyword>
<dbReference type="InterPro" id="IPR050339">
    <property type="entry name" value="CC_SR_Kinase"/>
</dbReference>
<evidence type="ECO:0000313" key="11">
    <source>
        <dbReference type="Proteomes" id="UP000281406"/>
    </source>
</evidence>
<keyword evidence="10" id="KW-0648">Protein biosynthesis</keyword>
<dbReference type="GO" id="GO:0005737">
    <property type="term" value="C:cytoplasm"/>
    <property type="evidence" value="ECO:0007669"/>
    <property type="project" value="TreeGrafter"/>
</dbReference>
<gene>
    <name evidence="10" type="ORF">DPX16_10211</name>
</gene>
<dbReference type="SUPFAM" id="SSF56112">
    <property type="entry name" value="Protein kinase-like (PK-like)"/>
    <property type="match status" value="1"/>
</dbReference>
<dbReference type="Gene3D" id="1.10.510.10">
    <property type="entry name" value="Transferase(Phosphotransferase) domain 1"/>
    <property type="match status" value="1"/>
</dbReference>
<evidence type="ECO:0000256" key="5">
    <source>
        <dbReference type="ARBA" id="ARBA00022741"/>
    </source>
</evidence>
<dbReference type="PROSITE" id="PS50011">
    <property type="entry name" value="PROTEIN_KINASE_DOM"/>
    <property type="match status" value="1"/>
</dbReference>
<dbReference type="Proteomes" id="UP000281406">
    <property type="component" value="Unassembled WGS sequence"/>
</dbReference>
<evidence type="ECO:0000256" key="1">
    <source>
        <dbReference type="ARBA" id="ARBA00012513"/>
    </source>
</evidence>
<sequence>MRFILVLRSTFELPQEPMRFVLVLRSTFEPPQEPMRFVLVLRSTFELPQEPMRFVLVLRSTFELPQEPMRFVLVLRSTFELPQEPMRFVLVLRRTFELLQEPMRLILVLRSTFELQQEPVRFILVLRSTFELKQEPVRFILVLRITFELPQEPMSSGSGSGTKFLYIQMELCEGDTLRAWIDKRNSPNERFPERKADAARISLQVLTAVEYIHSKGLIHRDLKPPNIMFGSDGGVKVGDFGLVTVAENDNDELLLERTKRTGTRNYMSPEQATQTSYDRKVDIYALGLIYFELIYNLATIHEKRKIWEDIRRRVFPLQFSRKFSFEHKLIQRMLSPSPEDRPDASELIRELDQYSTVLEPDKDIKTM</sequence>
<name>A0A3N0XXR0_ANAGA</name>
<comment type="similarity">
    <text evidence="8">Belongs to the protein kinase superfamily. Ser/Thr protein kinase family. GCN2 subfamily.</text>
</comment>
<dbReference type="GO" id="GO:0004694">
    <property type="term" value="F:eukaryotic translation initiation factor 2alpha kinase activity"/>
    <property type="evidence" value="ECO:0007669"/>
    <property type="project" value="TreeGrafter"/>
</dbReference>
<dbReference type="PROSITE" id="PS00108">
    <property type="entry name" value="PROTEIN_KINASE_ST"/>
    <property type="match status" value="1"/>
</dbReference>
<evidence type="ECO:0000313" key="10">
    <source>
        <dbReference type="EMBL" id="ROK15907.1"/>
    </source>
</evidence>
<organism evidence="10 11">
    <name type="scientific">Anabarilius grahami</name>
    <name type="common">Kanglang fish</name>
    <name type="synonym">Barilius grahami</name>
    <dbReference type="NCBI Taxonomy" id="495550"/>
    <lineage>
        <taxon>Eukaryota</taxon>
        <taxon>Metazoa</taxon>
        <taxon>Chordata</taxon>
        <taxon>Craniata</taxon>
        <taxon>Vertebrata</taxon>
        <taxon>Euteleostomi</taxon>
        <taxon>Actinopterygii</taxon>
        <taxon>Neopterygii</taxon>
        <taxon>Teleostei</taxon>
        <taxon>Ostariophysi</taxon>
        <taxon>Cypriniformes</taxon>
        <taxon>Xenocyprididae</taxon>
        <taxon>Xenocypridinae</taxon>
        <taxon>Xenocypridinae incertae sedis</taxon>
        <taxon>Anabarilius</taxon>
    </lineage>
</organism>
<dbReference type="AlphaFoldDB" id="A0A3N0XXR0"/>
<evidence type="ECO:0000256" key="2">
    <source>
        <dbReference type="ARBA" id="ARBA00022527"/>
    </source>
</evidence>
<evidence type="ECO:0000256" key="7">
    <source>
        <dbReference type="ARBA" id="ARBA00022840"/>
    </source>
</evidence>